<dbReference type="Proteomes" id="UP000789901">
    <property type="component" value="Unassembled WGS sequence"/>
</dbReference>
<protein>
    <submittedName>
        <fullName evidence="1">40870_t:CDS:1</fullName>
    </submittedName>
</protein>
<proteinExistence type="predicted"/>
<sequence>MDIDRKTKQSEVRDYEEVDQVSEIWNEKKHGSLVKTRQTKVLYYDTKLEWLLKNEEEDNKQDRSLQKEKEIYKECKEKQGGEVKVQESGKTEGGLVLAKSLEAIISSLIRHRSALIAPKSTPVVSTNNSAL</sequence>
<accession>A0ABN7VV39</accession>
<name>A0ABN7VV39_GIGMA</name>
<comment type="caution">
    <text evidence="1">The sequence shown here is derived from an EMBL/GenBank/DDBJ whole genome shotgun (WGS) entry which is preliminary data.</text>
</comment>
<dbReference type="EMBL" id="CAJVQB010023279">
    <property type="protein sequence ID" value="CAG8801498.1"/>
    <property type="molecule type" value="Genomic_DNA"/>
</dbReference>
<organism evidence="1 2">
    <name type="scientific">Gigaspora margarita</name>
    <dbReference type="NCBI Taxonomy" id="4874"/>
    <lineage>
        <taxon>Eukaryota</taxon>
        <taxon>Fungi</taxon>
        <taxon>Fungi incertae sedis</taxon>
        <taxon>Mucoromycota</taxon>
        <taxon>Glomeromycotina</taxon>
        <taxon>Glomeromycetes</taxon>
        <taxon>Diversisporales</taxon>
        <taxon>Gigasporaceae</taxon>
        <taxon>Gigaspora</taxon>
    </lineage>
</organism>
<gene>
    <name evidence="1" type="ORF">GMARGA_LOCUS23208</name>
</gene>
<reference evidence="1 2" key="1">
    <citation type="submission" date="2021-06" db="EMBL/GenBank/DDBJ databases">
        <authorList>
            <person name="Kallberg Y."/>
            <person name="Tangrot J."/>
            <person name="Rosling A."/>
        </authorList>
    </citation>
    <scope>NUCLEOTIDE SEQUENCE [LARGE SCALE GENOMIC DNA]</scope>
    <source>
        <strain evidence="1 2">120-4 pot B 10/14</strain>
    </source>
</reference>
<evidence type="ECO:0000313" key="1">
    <source>
        <dbReference type="EMBL" id="CAG8801498.1"/>
    </source>
</evidence>
<evidence type="ECO:0000313" key="2">
    <source>
        <dbReference type="Proteomes" id="UP000789901"/>
    </source>
</evidence>
<keyword evidence="2" id="KW-1185">Reference proteome</keyword>
<feature type="non-terminal residue" evidence="1">
    <location>
        <position position="131"/>
    </location>
</feature>